<gene>
    <name evidence="2" type="ORF">GMORB2_6392</name>
</gene>
<evidence type="ECO:0000313" key="3">
    <source>
        <dbReference type="Proteomes" id="UP000749293"/>
    </source>
</evidence>
<name>A0A9P5D4M2_9HYPO</name>
<keyword evidence="1" id="KW-0812">Transmembrane</keyword>
<keyword evidence="1" id="KW-1133">Transmembrane helix</keyword>
<reference evidence="2" key="1">
    <citation type="submission" date="2020-03" db="EMBL/GenBank/DDBJ databases">
        <title>Site-based positive gene gene selection in Geosmithia morbida across the United States reveals a broad range of putative effectors and factors for local host and environmental adapation.</title>
        <authorList>
            <person name="Onufrak A."/>
            <person name="Murdoch R.W."/>
            <person name="Gazis R."/>
            <person name="Huff M."/>
            <person name="Staton M."/>
            <person name="Klingeman W."/>
            <person name="Hadziabdic D."/>
        </authorList>
    </citation>
    <scope>NUCLEOTIDE SEQUENCE</scope>
    <source>
        <strain evidence="2">1262</strain>
    </source>
</reference>
<dbReference type="EMBL" id="JAANYQ010000006">
    <property type="protein sequence ID" value="KAF4123691.1"/>
    <property type="molecule type" value="Genomic_DNA"/>
</dbReference>
<dbReference type="GeneID" id="55972617"/>
<protein>
    <submittedName>
        <fullName evidence="2">Uncharacterized protein</fullName>
    </submittedName>
</protein>
<sequence>MTDRLICPVTVVVLVVLVVLVVVPDTQHPSTDTSTLP</sequence>
<feature type="transmembrane region" description="Helical" evidence="1">
    <location>
        <begin position="5"/>
        <end position="23"/>
    </location>
</feature>
<organism evidence="2 3">
    <name type="scientific">Geosmithia morbida</name>
    <dbReference type="NCBI Taxonomy" id="1094350"/>
    <lineage>
        <taxon>Eukaryota</taxon>
        <taxon>Fungi</taxon>
        <taxon>Dikarya</taxon>
        <taxon>Ascomycota</taxon>
        <taxon>Pezizomycotina</taxon>
        <taxon>Sordariomycetes</taxon>
        <taxon>Hypocreomycetidae</taxon>
        <taxon>Hypocreales</taxon>
        <taxon>Bionectriaceae</taxon>
        <taxon>Geosmithia</taxon>
    </lineage>
</organism>
<dbReference type="AlphaFoldDB" id="A0A9P5D4M2"/>
<accession>A0A9P5D4M2</accession>
<proteinExistence type="predicted"/>
<comment type="caution">
    <text evidence="2">The sequence shown here is derived from an EMBL/GenBank/DDBJ whole genome shotgun (WGS) entry which is preliminary data.</text>
</comment>
<keyword evidence="3" id="KW-1185">Reference proteome</keyword>
<dbReference type="Proteomes" id="UP000749293">
    <property type="component" value="Unassembled WGS sequence"/>
</dbReference>
<evidence type="ECO:0000313" key="2">
    <source>
        <dbReference type="EMBL" id="KAF4123691.1"/>
    </source>
</evidence>
<evidence type="ECO:0000256" key="1">
    <source>
        <dbReference type="SAM" id="Phobius"/>
    </source>
</evidence>
<dbReference type="RefSeq" id="XP_035322343.1">
    <property type="nucleotide sequence ID" value="XM_035468362.1"/>
</dbReference>
<keyword evidence="1" id="KW-0472">Membrane</keyword>